<gene>
    <name evidence="8" type="ORF">ANCCAN_07377</name>
</gene>
<evidence type="ECO:0000256" key="4">
    <source>
        <dbReference type="ARBA" id="ARBA00023157"/>
    </source>
</evidence>
<keyword evidence="5" id="KW-0325">Glycoprotein</keyword>
<dbReference type="PANTHER" id="PTHR24049">
    <property type="entry name" value="CRUMBS FAMILY MEMBER"/>
    <property type="match status" value="1"/>
</dbReference>
<dbReference type="Proteomes" id="UP000252519">
    <property type="component" value="Unassembled WGS sequence"/>
</dbReference>
<dbReference type="SMART" id="SM00179">
    <property type="entry name" value="EGF_CA"/>
    <property type="match status" value="4"/>
</dbReference>
<dbReference type="SUPFAM" id="SSF57196">
    <property type="entry name" value="EGF/Laminin"/>
    <property type="match status" value="4"/>
</dbReference>
<dbReference type="FunFam" id="2.10.25.10:FF:000012">
    <property type="entry name" value="Delta-like protein"/>
    <property type="match status" value="1"/>
</dbReference>
<dbReference type="GO" id="GO:0005509">
    <property type="term" value="F:calcium ion binding"/>
    <property type="evidence" value="ECO:0007669"/>
    <property type="project" value="InterPro"/>
</dbReference>
<name>A0A368GSB5_ANCCA</name>
<evidence type="ECO:0000256" key="6">
    <source>
        <dbReference type="PROSITE-ProRule" id="PRU00076"/>
    </source>
</evidence>
<evidence type="ECO:0000256" key="3">
    <source>
        <dbReference type="ARBA" id="ARBA00022737"/>
    </source>
</evidence>
<feature type="domain" description="EGF-like" evidence="7">
    <location>
        <begin position="158"/>
        <end position="194"/>
    </location>
</feature>
<comment type="caution">
    <text evidence="6">Lacks conserved residue(s) required for the propagation of feature annotation.</text>
</comment>
<keyword evidence="9" id="KW-1185">Reference proteome</keyword>
<dbReference type="InterPro" id="IPR000152">
    <property type="entry name" value="EGF-type_Asp/Asn_hydroxyl_site"/>
</dbReference>
<feature type="domain" description="EGF-like" evidence="7">
    <location>
        <begin position="41"/>
        <end position="77"/>
    </location>
</feature>
<organism evidence="8 9">
    <name type="scientific">Ancylostoma caninum</name>
    <name type="common">Dog hookworm</name>
    <dbReference type="NCBI Taxonomy" id="29170"/>
    <lineage>
        <taxon>Eukaryota</taxon>
        <taxon>Metazoa</taxon>
        <taxon>Ecdysozoa</taxon>
        <taxon>Nematoda</taxon>
        <taxon>Chromadorea</taxon>
        <taxon>Rhabditida</taxon>
        <taxon>Rhabditina</taxon>
        <taxon>Rhabditomorpha</taxon>
        <taxon>Strongyloidea</taxon>
        <taxon>Ancylostomatidae</taxon>
        <taxon>Ancylostomatinae</taxon>
        <taxon>Ancylostoma</taxon>
    </lineage>
</organism>
<keyword evidence="1 6" id="KW-0245">EGF-like domain</keyword>
<feature type="disulfide bond" evidence="6">
    <location>
        <begin position="184"/>
        <end position="193"/>
    </location>
</feature>
<dbReference type="PROSITE" id="PS01186">
    <property type="entry name" value="EGF_2"/>
    <property type="match status" value="2"/>
</dbReference>
<dbReference type="InterPro" id="IPR000742">
    <property type="entry name" value="EGF"/>
</dbReference>
<evidence type="ECO:0000259" key="7">
    <source>
        <dbReference type="PROSITE" id="PS50026"/>
    </source>
</evidence>
<dbReference type="GO" id="GO:0045597">
    <property type="term" value="P:positive regulation of cell differentiation"/>
    <property type="evidence" value="ECO:0007669"/>
    <property type="project" value="UniProtKB-ARBA"/>
</dbReference>
<evidence type="ECO:0000256" key="1">
    <source>
        <dbReference type="ARBA" id="ARBA00022536"/>
    </source>
</evidence>
<feature type="disulfide bond" evidence="6">
    <location>
        <begin position="146"/>
        <end position="155"/>
    </location>
</feature>
<dbReference type="EMBL" id="JOJR01000077">
    <property type="protein sequence ID" value="RCN46518.1"/>
    <property type="molecule type" value="Genomic_DNA"/>
</dbReference>
<dbReference type="GO" id="GO:0016020">
    <property type="term" value="C:membrane"/>
    <property type="evidence" value="ECO:0007669"/>
    <property type="project" value="UniProtKB-SubCell"/>
</dbReference>
<evidence type="ECO:0000256" key="2">
    <source>
        <dbReference type="ARBA" id="ARBA00022729"/>
    </source>
</evidence>
<reference evidence="8 9" key="1">
    <citation type="submission" date="2014-10" db="EMBL/GenBank/DDBJ databases">
        <title>Draft genome of the hookworm Ancylostoma caninum.</title>
        <authorList>
            <person name="Mitreva M."/>
        </authorList>
    </citation>
    <scope>NUCLEOTIDE SEQUENCE [LARGE SCALE GENOMIC DNA]</scope>
    <source>
        <strain evidence="8 9">Baltimore</strain>
    </source>
</reference>
<dbReference type="PROSITE" id="PS00010">
    <property type="entry name" value="ASX_HYDROXYL"/>
    <property type="match status" value="1"/>
</dbReference>
<dbReference type="InterPro" id="IPR051022">
    <property type="entry name" value="Notch_Cell-Fate_Det"/>
</dbReference>
<dbReference type="PROSITE" id="PS50026">
    <property type="entry name" value="EGF_3"/>
    <property type="match status" value="4"/>
</dbReference>
<protein>
    <submittedName>
        <fullName evidence="8">EGF-like domain protein</fullName>
    </submittedName>
</protein>
<dbReference type="STRING" id="29170.A0A368GSB5"/>
<evidence type="ECO:0000256" key="5">
    <source>
        <dbReference type="ARBA" id="ARBA00023180"/>
    </source>
</evidence>
<evidence type="ECO:0000313" key="8">
    <source>
        <dbReference type="EMBL" id="RCN46518.1"/>
    </source>
</evidence>
<comment type="caution">
    <text evidence="8">The sequence shown here is derived from an EMBL/GenBank/DDBJ whole genome shotgun (WGS) entry which is preliminary data.</text>
</comment>
<dbReference type="OrthoDB" id="283575at2759"/>
<sequence>MPRYVNVLVQLAFTAHVCQLKTAISAVASQATQENTARRESTSVCKERNPCQQGACVDLYDGYYCECGLGWTGTFCEVQEDLCNVSNNCLNGGKCRGEYPGKILCECRDDYRGEMCEEKIEYCTLKPCFNNGSCKELNSKGYKCYCEEGYAGANCEITIDLCANWTCENNGTCFVNDSRPFCHCLPEFTGERCETHVSVSGNFVMDFC</sequence>
<feature type="domain" description="EGF-like" evidence="7">
    <location>
        <begin position="79"/>
        <end position="117"/>
    </location>
</feature>
<feature type="disulfide bond" evidence="6">
    <location>
        <begin position="107"/>
        <end position="116"/>
    </location>
</feature>
<dbReference type="SMART" id="SM00181">
    <property type="entry name" value="EGF"/>
    <property type="match status" value="4"/>
</dbReference>
<dbReference type="Pfam" id="PF00008">
    <property type="entry name" value="EGF"/>
    <property type="match status" value="3"/>
</dbReference>
<keyword evidence="2" id="KW-0732">Signal</keyword>
<feature type="disulfide bond" evidence="6">
    <location>
        <begin position="67"/>
        <end position="76"/>
    </location>
</feature>
<dbReference type="PROSITE" id="PS00022">
    <property type="entry name" value="EGF_1"/>
    <property type="match status" value="4"/>
</dbReference>
<dbReference type="Gene3D" id="2.10.25.10">
    <property type="entry name" value="Laminin"/>
    <property type="match status" value="4"/>
</dbReference>
<dbReference type="AlphaFoldDB" id="A0A368GSB5"/>
<evidence type="ECO:0000313" key="9">
    <source>
        <dbReference type="Proteomes" id="UP000252519"/>
    </source>
</evidence>
<dbReference type="InterPro" id="IPR001881">
    <property type="entry name" value="EGF-like_Ca-bd_dom"/>
</dbReference>
<accession>A0A368GSB5</accession>
<dbReference type="CDD" id="cd00054">
    <property type="entry name" value="EGF_CA"/>
    <property type="match status" value="1"/>
</dbReference>
<keyword evidence="3" id="KW-0677">Repeat</keyword>
<feature type="domain" description="EGF-like" evidence="7">
    <location>
        <begin position="119"/>
        <end position="156"/>
    </location>
</feature>
<proteinExistence type="predicted"/>
<keyword evidence="4 6" id="KW-1015">Disulfide bond</keyword>